<evidence type="ECO:0000313" key="3">
    <source>
        <dbReference type="Proteomes" id="UP000272316"/>
    </source>
</evidence>
<reference evidence="4" key="2">
    <citation type="submission" date="2018-11" db="EMBL/GenBank/DDBJ databases">
        <title>Proposal to divide the Flavobacteriaceae and reorganize its genera based on Amino Acid Identity values calculated from whole genome sequences.</title>
        <authorList>
            <person name="Nicholson A.C."/>
            <person name="Gulvik C.A."/>
            <person name="Whitney A.M."/>
            <person name="Humrighouse B.W."/>
            <person name="Bell M."/>
            <person name="Holmes B."/>
            <person name="Steigerwalt A.B."/>
            <person name="Villarma A."/>
            <person name="Sheth M."/>
            <person name="Batra D."/>
            <person name="Pryor J."/>
            <person name="Bernardet J.-F."/>
            <person name="Hugo C."/>
            <person name="Kampfer P."/>
            <person name="Newman J.D."/>
            <person name="McQuiston J.R."/>
        </authorList>
    </citation>
    <scope>NUCLEOTIDE SEQUENCE [LARGE SCALE GENOMIC DNA]</scope>
    <source>
        <strain evidence="4">F5649</strain>
    </source>
</reference>
<accession>A0A3G8ZHQ8</accession>
<dbReference type="EMBL" id="CP034160">
    <property type="protein sequence ID" value="AZI53954.1"/>
    <property type="molecule type" value="Genomic_DNA"/>
</dbReference>
<gene>
    <name evidence="1" type="ORF">EIB74_02095</name>
    <name evidence="2" type="ORF">EIB75_01190</name>
</gene>
<name>A0A3G8ZHQ8_9FLAO</name>
<reference evidence="3" key="1">
    <citation type="submission" date="2018-11" db="EMBL/GenBank/DDBJ databases">
        <title>Proposal to divide the Flavobacteriaceae and reorganize its genera based on Amino Acid Identity values calculated from whole genome sequences.</title>
        <authorList>
            <person name="Nicholson A.C."/>
            <person name="Gulvik C.A."/>
            <person name="Whitney A.M."/>
            <person name="Sheth M."/>
            <person name="Batra D."/>
            <person name="Pryor J."/>
            <person name="Bernardet J.-F."/>
            <person name="Hugo C."/>
            <person name="Kampfer P."/>
            <person name="Newman J.D."/>
            <person name="McQuiston J.R."/>
        </authorList>
    </citation>
    <scope>NUCLEOTIDE SEQUENCE [LARGE SCALE GENOMIC DNA]</scope>
    <source>
        <strain evidence="3">H6466</strain>
    </source>
</reference>
<sequence length="140" mass="16187">MRKIYFYLLICLPILFSAQSISASRILYYANYQNISSITKELKQLGFQTKTDNSEGYPIYQFAKKTSRGIEKIEMGKNTELFMFTYKPANDAYNIIKDKILTSDFQVGYNYKNGKYYENGNMRIGINDTSGIISAFKPLK</sequence>
<dbReference type="OrthoDB" id="9910227at2"/>
<dbReference type="EMBL" id="CP034161">
    <property type="protein sequence ID" value="AZI38821.1"/>
    <property type="molecule type" value="Genomic_DNA"/>
</dbReference>
<evidence type="ECO:0000313" key="1">
    <source>
        <dbReference type="EMBL" id="AZI38821.1"/>
    </source>
</evidence>
<dbReference type="KEGG" id="eva:EIB75_01190"/>
<keyword evidence="4" id="KW-1185">Reference proteome</keyword>
<dbReference type="RefSeq" id="WP_124801134.1">
    <property type="nucleotide sequence ID" value="NZ_CP034160.1"/>
</dbReference>
<accession>A0A3G8YCB7</accession>
<dbReference type="Proteomes" id="UP000272316">
    <property type="component" value="Chromosome"/>
</dbReference>
<reference evidence="2" key="3">
    <citation type="submission" date="2018-11" db="EMBL/GenBank/DDBJ databases">
        <title>Proposal to divide the Flavobacteriaceae and reorganize its genera based on Amino Acid Identity values calculated from whole genome sequences.</title>
        <authorList>
            <person name="Nicholson A.C."/>
            <person name="Gulvik C.A."/>
            <person name="Whitney A.M."/>
            <person name="Humrighouse B.W."/>
            <person name="Bell M."/>
            <person name="Holmes B."/>
            <person name="Steigerwalt A."/>
            <person name="Villarma A."/>
            <person name="Sheth M."/>
            <person name="Batra D."/>
            <person name="Pryor J."/>
            <person name="Bernardet J.-F."/>
            <person name="Hugo C."/>
            <person name="Kampfer P."/>
            <person name="Newman J."/>
            <person name="Mcquiston J.R."/>
        </authorList>
    </citation>
    <scope>NUCLEOTIDE SEQUENCE [LARGE SCALE GENOMIC DNA]</scope>
    <source>
        <strain evidence="1">F5649</strain>
        <strain evidence="2">H6466</strain>
    </source>
</reference>
<dbReference type="Proteomes" id="UP000281810">
    <property type="component" value="Chromosome"/>
</dbReference>
<evidence type="ECO:0000313" key="2">
    <source>
        <dbReference type="EMBL" id="AZI53954.1"/>
    </source>
</evidence>
<evidence type="ECO:0000313" key="4">
    <source>
        <dbReference type="Proteomes" id="UP000281810"/>
    </source>
</evidence>
<dbReference type="AlphaFoldDB" id="A0A3G8ZHQ8"/>
<proteinExistence type="predicted"/>
<protein>
    <submittedName>
        <fullName evidence="2">Uncharacterized protein</fullName>
    </submittedName>
</protein>
<organism evidence="2 3">
    <name type="scientific">Epilithonimonas vandammei</name>
    <dbReference type="NCBI Taxonomy" id="2487072"/>
    <lineage>
        <taxon>Bacteria</taxon>
        <taxon>Pseudomonadati</taxon>
        <taxon>Bacteroidota</taxon>
        <taxon>Flavobacteriia</taxon>
        <taxon>Flavobacteriales</taxon>
        <taxon>Weeksellaceae</taxon>
        <taxon>Chryseobacterium group</taxon>
        <taxon>Epilithonimonas</taxon>
    </lineage>
</organism>